<keyword evidence="15" id="KW-1185">Reference proteome</keyword>
<dbReference type="InterPro" id="IPR001965">
    <property type="entry name" value="Znf_PHD"/>
</dbReference>
<evidence type="ECO:0000256" key="6">
    <source>
        <dbReference type="ARBA" id="ARBA00022771"/>
    </source>
</evidence>
<keyword evidence="8 11" id="KW-0508">mRNA splicing</keyword>
<dbReference type="Gene3D" id="3.30.40.10">
    <property type="entry name" value="Zinc/RING finger domain, C3HC4 (zinc finger)"/>
    <property type="match status" value="1"/>
</dbReference>
<comment type="subcellular location">
    <subcellularLocation>
        <location evidence="1 11">Nucleus</location>
    </subcellularLocation>
</comment>
<organism evidence="14 15">
    <name type="scientific">Rhizopus azygosporus</name>
    <name type="common">Rhizopus microsporus var. azygosporus</name>
    <dbReference type="NCBI Taxonomy" id="86630"/>
    <lineage>
        <taxon>Eukaryota</taxon>
        <taxon>Fungi</taxon>
        <taxon>Fungi incertae sedis</taxon>
        <taxon>Mucoromycota</taxon>
        <taxon>Mucoromycotina</taxon>
        <taxon>Mucoromycetes</taxon>
        <taxon>Mucorales</taxon>
        <taxon>Mucorineae</taxon>
        <taxon>Rhizopodaceae</taxon>
        <taxon>Rhizopus</taxon>
    </lineage>
</organism>
<dbReference type="GO" id="GO:0008270">
    <property type="term" value="F:zinc ion binding"/>
    <property type="evidence" value="ECO:0007669"/>
    <property type="project" value="UniProtKB-KW"/>
</dbReference>
<keyword evidence="5 11" id="KW-0747">Spliceosome</keyword>
<dbReference type="SMART" id="SM00249">
    <property type="entry name" value="PHD"/>
    <property type="match status" value="1"/>
</dbReference>
<dbReference type="GO" id="GO:0005681">
    <property type="term" value="C:spliceosomal complex"/>
    <property type="evidence" value="ECO:0007669"/>
    <property type="project" value="UniProtKB-KW"/>
</dbReference>
<dbReference type="STRING" id="86630.A0A367ITC6"/>
<dbReference type="InterPro" id="IPR013083">
    <property type="entry name" value="Znf_RING/FYVE/PHD"/>
</dbReference>
<dbReference type="GO" id="GO:0000398">
    <property type="term" value="P:mRNA splicing, via spliceosome"/>
    <property type="evidence" value="ECO:0007669"/>
    <property type="project" value="UniProtKB-UniRule"/>
</dbReference>
<evidence type="ECO:0000313" key="14">
    <source>
        <dbReference type="EMBL" id="RCH80886.1"/>
    </source>
</evidence>
<dbReference type="Pfam" id="PF00628">
    <property type="entry name" value="PHD"/>
    <property type="match status" value="1"/>
</dbReference>
<evidence type="ECO:0000256" key="10">
    <source>
        <dbReference type="PROSITE-ProRule" id="PRU00146"/>
    </source>
</evidence>
<dbReference type="AlphaFoldDB" id="A0A367ITC6"/>
<evidence type="ECO:0000256" key="2">
    <source>
        <dbReference type="ARBA" id="ARBA00006164"/>
    </source>
</evidence>
<evidence type="ECO:0000256" key="8">
    <source>
        <dbReference type="ARBA" id="ARBA00023187"/>
    </source>
</evidence>
<accession>A0A367ITC6</accession>
<dbReference type="OrthoDB" id="190958at2759"/>
<keyword evidence="3 11" id="KW-0507">mRNA processing</keyword>
<keyword evidence="9 11" id="KW-0539">Nucleus</keyword>
<dbReference type="InterPro" id="IPR019787">
    <property type="entry name" value="Znf_PHD-finger"/>
</dbReference>
<keyword evidence="7" id="KW-0862">Zinc</keyword>
<feature type="domain" description="PHD-type" evidence="13">
    <location>
        <begin position="256"/>
        <end position="309"/>
    </location>
</feature>
<evidence type="ECO:0000256" key="3">
    <source>
        <dbReference type="ARBA" id="ARBA00022664"/>
    </source>
</evidence>
<dbReference type="Proteomes" id="UP000252139">
    <property type="component" value="Unassembled WGS sequence"/>
</dbReference>
<evidence type="ECO:0000256" key="7">
    <source>
        <dbReference type="ARBA" id="ARBA00022833"/>
    </source>
</evidence>
<dbReference type="InterPro" id="IPR005037">
    <property type="entry name" value="PRP38"/>
</dbReference>
<evidence type="ECO:0000256" key="11">
    <source>
        <dbReference type="RuleBase" id="RU367025"/>
    </source>
</evidence>
<name>A0A367ITC6_RHIAZ</name>
<comment type="caution">
    <text evidence="14">The sequence shown here is derived from an EMBL/GenBank/DDBJ whole genome shotgun (WGS) entry which is preliminary data.</text>
</comment>
<keyword evidence="6 10" id="KW-0863">Zinc-finger</keyword>
<evidence type="ECO:0000256" key="9">
    <source>
        <dbReference type="ARBA" id="ARBA00023242"/>
    </source>
</evidence>
<keyword evidence="4" id="KW-0479">Metal-binding</keyword>
<sequence>MLPIDPAMTTDLTPTLDFMLLFPTTATTAPFKPIVKDDVFLAEPWIDHDDNASLSSHSSLKSPCLSPVTSPTNFLYNHEPLFDGIEDQLFIKEEEKEHDDQQVIPTKEPSQRMDSEPHKRKRTDSNNSIDWLEKPCQQKRRKKIYKKTQFLTRKKSISGFQMNDQDKQDCQVVEPIEGEDRKTMFQQLTESGIDWCRYCGTTEGVNWRPGPWGKRTLCNKHGCDYKGYGLASRLPRLDLSKFQHENIYERQRPVVQLFCNVCHSPEEEQNNKLVMCDGGCSRAYHQQCYSPVIEPCPTMYWYCNATCKENRQRNKVEQHPNVHGGTGVHGRHPMHLVEKIIRERIQESIYWKEKCYGLTAATLMERAVEIDYIGGTFGNLQPTEFLCLLLKLLQLLPEREIIIEYIMQDDFKYLRALGAFYLRLTGKSVEIYKYLEPLLLDYRKLRVRGKDGYSITYMDVFIDDLLTKDRVCDIILPRIMARHILEQNDELEPRSSPLEEDLDD</sequence>
<comment type="function">
    <text evidence="11">Required for pre-mRNA splicing.</text>
</comment>
<dbReference type="InterPro" id="IPR011011">
    <property type="entry name" value="Znf_FYVE_PHD"/>
</dbReference>
<dbReference type="Pfam" id="PF03371">
    <property type="entry name" value="PRP38"/>
    <property type="match status" value="1"/>
</dbReference>
<evidence type="ECO:0000256" key="12">
    <source>
        <dbReference type="SAM" id="MobiDB-lite"/>
    </source>
</evidence>
<evidence type="ECO:0000256" key="5">
    <source>
        <dbReference type="ARBA" id="ARBA00022728"/>
    </source>
</evidence>
<dbReference type="EMBL" id="PJQL01003687">
    <property type="protein sequence ID" value="RCH80886.1"/>
    <property type="molecule type" value="Genomic_DNA"/>
</dbReference>
<proteinExistence type="inferred from homology"/>
<feature type="region of interest" description="Disordered" evidence="12">
    <location>
        <begin position="95"/>
        <end position="126"/>
    </location>
</feature>
<evidence type="ECO:0000256" key="1">
    <source>
        <dbReference type="ARBA" id="ARBA00004123"/>
    </source>
</evidence>
<evidence type="ECO:0000259" key="13">
    <source>
        <dbReference type="PROSITE" id="PS50016"/>
    </source>
</evidence>
<gene>
    <name evidence="14" type="ORF">CU097_000244</name>
</gene>
<evidence type="ECO:0000256" key="4">
    <source>
        <dbReference type="ARBA" id="ARBA00022723"/>
    </source>
</evidence>
<reference evidence="14 15" key="1">
    <citation type="journal article" date="2018" name="G3 (Bethesda)">
        <title>Phylogenetic and Phylogenomic Definition of Rhizopus Species.</title>
        <authorList>
            <person name="Gryganskyi A.P."/>
            <person name="Golan J."/>
            <person name="Dolatabadi S."/>
            <person name="Mondo S."/>
            <person name="Robb S."/>
            <person name="Idnurm A."/>
            <person name="Muszewska A."/>
            <person name="Steczkiewicz K."/>
            <person name="Masonjones S."/>
            <person name="Liao H.L."/>
            <person name="Gajdeczka M.T."/>
            <person name="Anike F."/>
            <person name="Vuek A."/>
            <person name="Anishchenko I.M."/>
            <person name="Voigt K."/>
            <person name="de Hoog G.S."/>
            <person name="Smith M.E."/>
            <person name="Heitman J."/>
            <person name="Vilgalys R."/>
            <person name="Stajich J.E."/>
        </authorList>
    </citation>
    <scope>NUCLEOTIDE SEQUENCE [LARGE SCALE GENOMIC DNA]</scope>
    <source>
        <strain evidence="14 15">CBS 357.93</strain>
    </source>
</reference>
<dbReference type="PROSITE" id="PS50016">
    <property type="entry name" value="ZF_PHD_2"/>
    <property type="match status" value="1"/>
</dbReference>
<evidence type="ECO:0000313" key="15">
    <source>
        <dbReference type="Proteomes" id="UP000252139"/>
    </source>
</evidence>
<protein>
    <recommendedName>
        <fullName evidence="11">Pre-mRNA-splicing factor 38</fullName>
    </recommendedName>
</protein>
<dbReference type="PANTHER" id="PTHR23142">
    <property type="entry name" value="PRE-MRNA-SPLICING FACTOR 38A-RELATED"/>
    <property type="match status" value="1"/>
</dbReference>
<comment type="similarity">
    <text evidence="2 11">Belongs to the PRP38 family.</text>
</comment>
<dbReference type="SUPFAM" id="SSF57903">
    <property type="entry name" value="FYVE/PHD zinc finger"/>
    <property type="match status" value="1"/>
</dbReference>